<evidence type="ECO:0000259" key="1">
    <source>
        <dbReference type="Pfam" id="PF12697"/>
    </source>
</evidence>
<dbReference type="PANTHER" id="PTHR37017">
    <property type="entry name" value="AB HYDROLASE-1 DOMAIN-CONTAINING PROTEIN-RELATED"/>
    <property type="match status" value="1"/>
</dbReference>
<name>A0ABZ1HR01_STRPH</name>
<gene>
    <name evidence="2" type="ORF">OHB35_45610</name>
</gene>
<dbReference type="InterPro" id="IPR052897">
    <property type="entry name" value="Sec-Metab_Biosynth_Hydrolase"/>
</dbReference>
<evidence type="ECO:0000313" key="3">
    <source>
        <dbReference type="Proteomes" id="UP001340816"/>
    </source>
</evidence>
<dbReference type="GO" id="GO:0016787">
    <property type="term" value="F:hydrolase activity"/>
    <property type="evidence" value="ECO:0007669"/>
    <property type="project" value="UniProtKB-KW"/>
</dbReference>
<dbReference type="SUPFAM" id="SSF53474">
    <property type="entry name" value="alpha/beta-Hydrolases"/>
    <property type="match status" value="1"/>
</dbReference>
<dbReference type="Proteomes" id="UP001340816">
    <property type="component" value="Chromosome"/>
</dbReference>
<feature type="domain" description="AB hydrolase-1" evidence="1">
    <location>
        <begin position="3"/>
        <end position="220"/>
    </location>
</feature>
<organism evidence="2 3">
    <name type="scientific">Streptomyces phaeochromogenes</name>
    <dbReference type="NCBI Taxonomy" id="1923"/>
    <lineage>
        <taxon>Bacteria</taxon>
        <taxon>Bacillati</taxon>
        <taxon>Actinomycetota</taxon>
        <taxon>Actinomycetes</taxon>
        <taxon>Kitasatosporales</taxon>
        <taxon>Streptomycetaceae</taxon>
        <taxon>Streptomyces</taxon>
        <taxon>Streptomyces phaeochromogenes group</taxon>
    </lineage>
</organism>
<reference evidence="2 3" key="1">
    <citation type="submission" date="2022-10" db="EMBL/GenBank/DDBJ databases">
        <title>The complete genomes of actinobacterial strains from the NBC collection.</title>
        <authorList>
            <person name="Joergensen T.S."/>
            <person name="Alvarez Arevalo M."/>
            <person name="Sterndorff E.B."/>
            <person name="Faurdal D."/>
            <person name="Vuksanovic O."/>
            <person name="Mourched A.-S."/>
            <person name="Charusanti P."/>
            <person name="Shaw S."/>
            <person name="Blin K."/>
            <person name="Weber T."/>
        </authorList>
    </citation>
    <scope>NUCLEOTIDE SEQUENCE [LARGE SCALE GENOMIC DNA]</scope>
    <source>
        <strain evidence="2 3">NBC 01752</strain>
    </source>
</reference>
<dbReference type="GeneID" id="93926592"/>
<protein>
    <submittedName>
        <fullName evidence="2">Alpha/beta hydrolase</fullName>
    </submittedName>
</protein>
<dbReference type="Pfam" id="PF12697">
    <property type="entry name" value="Abhydrolase_6"/>
    <property type="match status" value="1"/>
</dbReference>
<evidence type="ECO:0000313" key="2">
    <source>
        <dbReference type="EMBL" id="WSD19931.1"/>
    </source>
</evidence>
<dbReference type="InterPro" id="IPR000073">
    <property type="entry name" value="AB_hydrolase_1"/>
</dbReference>
<accession>A0ABZ1HR01</accession>
<dbReference type="InterPro" id="IPR029058">
    <property type="entry name" value="AB_hydrolase_fold"/>
</dbReference>
<dbReference type="RefSeq" id="WP_326761826.1">
    <property type="nucleotide sequence ID" value="NZ_CP108382.1"/>
</dbReference>
<dbReference type="EMBL" id="CP109135">
    <property type="protein sequence ID" value="WSD19931.1"/>
    <property type="molecule type" value="Genomic_DNA"/>
</dbReference>
<sequence>MDIVLVHGAGGRPTTWSEVEPLLAAMGHRTVAVTNPLTSLEEDVAHTTAVVEEFIEGTAGPLLLVGHSYGGAVITNVGRHPAVRGLVYIAAFGPDEGETVNGIVERYEPAEISAYMRRGPNGEWKSEASEEFWAEIGPDLSPAQRAVVEAEGRKAENLIFTQPTGKPAWGTLPSWYLVADDDRTLRPDAQRDMAARMGAVTEHVPGSHYTTLVHPRRVADLIHTAATAVSGTS</sequence>
<keyword evidence="2" id="KW-0378">Hydrolase</keyword>
<dbReference type="PANTHER" id="PTHR37017:SF11">
    <property type="entry name" value="ESTERASE_LIPASE_THIOESTERASE DOMAIN-CONTAINING PROTEIN"/>
    <property type="match status" value="1"/>
</dbReference>
<proteinExistence type="predicted"/>
<dbReference type="Gene3D" id="3.40.50.1820">
    <property type="entry name" value="alpha/beta hydrolase"/>
    <property type="match status" value="1"/>
</dbReference>
<keyword evidence="3" id="KW-1185">Reference proteome</keyword>